<gene>
    <name evidence="4" type="ORF">M9Y10_043606</name>
</gene>
<dbReference type="PANTHER" id="PTHR12848:SF16">
    <property type="entry name" value="REGULATORY-ASSOCIATED PROTEIN OF MTOR"/>
    <property type="match status" value="1"/>
</dbReference>
<dbReference type="Proteomes" id="UP001470230">
    <property type="component" value="Unassembled WGS sequence"/>
</dbReference>
<keyword evidence="5" id="KW-1185">Reference proteome</keyword>
<dbReference type="InterPro" id="IPR004083">
    <property type="entry name" value="Raptor"/>
</dbReference>
<sequence length="1040" mass="119452">MNSSNSSISSEDEDEITPHHSEFLQTLIPRTHFHSFERDETDDHEEEYHEAFPLSNFVSNFFPDFKQRKNSDPDPFLILPPFFDESSHIPPPANTKIEGIFVHLLDFAILSDITNKKSYIHSWYDLASGTSVEAKRIITSFFTKKYEKIHVLVKDKKDLQLPQFSWATNINTKLFSKPNQSLKHLIRIFHYVGLGFPPPKLKEIFLKDNIYSKCNYMPLRSIIKSLQPPSMLIFDCDKAAILRNELLEIQKPKNGFDTNAIQIFFAFFACSESEELRIPSNLPQDFFSCILLTPKKAYSKVTGIEIEDKRQFLLFLDIFTESIALDLLQTDQFHLLFRLNYTTNTLWRRFLLAQRLMKRLGLHCQSIPSIVDTSEHQLWAQFDYAMRCVGKCNFDTLSMFSNLYQNNFKEVKQPPQFACAFVSSLLKIPQLKSSILALLAKFMQRSPLNCRLIRKMVDYDLLGNIDSVIRTPLLKHWCIVMSGSLLIDDSLSKSFVSSFSQTQEMIKISLDPNYPEKTRVFLLSLLSCMKDSPNHMNNSEEKTKAFLTALFRTSPHIRQWISIFLHSAMARYAAEPRLNGPTGIHAHMTFLMYDDLSMTRAFAITILTTIMAPHCPDFNENVMHCALKGAVDGSSDVRIAFLYCVARYVNLNNEQCDEDDSEKIDNILRSDPIAFSNSIDKPKLRAILEMLENDPLEEIRKISNAILKDPVNSGLEVRYQEFATTLHEKAHANLFIKDYIKIDMKIRYYDTLFNSNNLELFETIKFDPKNDSNAKINCVSFNQNNRTLCYATEGGDIVFGNNHWIAPYPILNICHFCDNIIVASSIDGAIHVFRGGFESEIDSFLPSILHYSEKIEMVSDGNQVLYIAQDSNEIMIWNLLSLLLINRIQTELQIQKLAYANGYIYAALINGRIIQINENTLEIEKVSDRFLNQVILNMGCYINSLWTVNSAGEVYLWRNFDDPSCIYKFNGNIKFITIAQSFPLILSIQETVNLTNFESGATYELKFNKNNGVCCCIDNTKPLAAIGYDDGTLAIWRLPL</sequence>
<dbReference type="InterPro" id="IPR029347">
    <property type="entry name" value="Raptor_N"/>
</dbReference>
<evidence type="ECO:0000256" key="2">
    <source>
        <dbReference type="ARBA" id="ARBA00022737"/>
    </source>
</evidence>
<dbReference type="InterPro" id="IPR036322">
    <property type="entry name" value="WD40_repeat_dom_sf"/>
</dbReference>
<keyword evidence="1" id="KW-0853">WD repeat</keyword>
<dbReference type="EMBL" id="JAPFFF010000008">
    <property type="protein sequence ID" value="KAK8884494.1"/>
    <property type="molecule type" value="Genomic_DNA"/>
</dbReference>
<evidence type="ECO:0000259" key="3">
    <source>
        <dbReference type="SMART" id="SM01302"/>
    </source>
</evidence>
<dbReference type="SUPFAM" id="SSF50978">
    <property type="entry name" value="WD40 repeat-like"/>
    <property type="match status" value="1"/>
</dbReference>
<dbReference type="Pfam" id="PF14538">
    <property type="entry name" value="Raptor_N"/>
    <property type="match status" value="1"/>
</dbReference>
<dbReference type="InterPro" id="IPR016024">
    <property type="entry name" value="ARM-type_fold"/>
</dbReference>
<evidence type="ECO:0000313" key="4">
    <source>
        <dbReference type="EMBL" id="KAK8884494.1"/>
    </source>
</evidence>
<dbReference type="Gene3D" id="2.130.10.10">
    <property type="entry name" value="YVTN repeat-like/Quinoprotein amine dehydrogenase"/>
    <property type="match status" value="1"/>
</dbReference>
<feature type="domain" description="Raptor N-terminal CASPase-like" evidence="3">
    <location>
        <begin position="94"/>
        <end position="247"/>
    </location>
</feature>
<dbReference type="InterPro" id="IPR015943">
    <property type="entry name" value="WD40/YVTN_repeat-like_dom_sf"/>
</dbReference>
<name>A0ABR2K068_9EUKA</name>
<evidence type="ECO:0000256" key="1">
    <source>
        <dbReference type="ARBA" id="ARBA00022574"/>
    </source>
</evidence>
<dbReference type="SUPFAM" id="SSF48371">
    <property type="entry name" value="ARM repeat"/>
    <property type="match status" value="1"/>
</dbReference>
<proteinExistence type="predicted"/>
<dbReference type="SMART" id="SM01302">
    <property type="entry name" value="Raptor_N"/>
    <property type="match status" value="1"/>
</dbReference>
<evidence type="ECO:0000313" key="5">
    <source>
        <dbReference type="Proteomes" id="UP001470230"/>
    </source>
</evidence>
<keyword evidence="2" id="KW-0677">Repeat</keyword>
<organism evidence="4 5">
    <name type="scientific">Tritrichomonas musculus</name>
    <dbReference type="NCBI Taxonomy" id="1915356"/>
    <lineage>
        <taxon>Eukaryota</taxon>
        <taxon>Metamonada</taxon>
        <taxon>Parabasalia</taxon>
        <taxon>Tritrichomonadida</taxon>
        <taxon>Tritrichomonadidae</taxon>
        <taxon>Tritrichomonas</taxon>
    </lineage>
</organism>
<comment type="caution">
    <text evidence="4">The sequence shown here is derived from an EMBL/GenBank/DDBJ whole genome shotgun (WGS) entry which is preliminary data.</text>
</comment>
<dbReference type="PANTHER" id="PTHR12848">
    <property type="entry name" value="REGULATORY-ASSOCIATED PROTEIN OF MTOR"/>
    <property type="match status" value="1"/>
</dbReference>
<protein>
    <recommendedName>
        <fullName evidence="3">Raptor N-terminal CASPase-like domain-containing protein</fullName>
    </recommendedName>
</protein>
<reference evidence="4 5" key="1">
    <citation type="submission" date="2024-04" db="EMBL/GenBank/DDBJ databases">
        <title>Tritrichomonas musculus Genome.</title>
        <authorList>
            <person name="Alves-Ferreira E."/>
            <person name="Grigg M."/>
            <person name="Lorenzi H."/>
            <person name="Galac M."/>
        </authorList>
    </citation>
    <scope>NUCLEOTIDE SEQUENCE [LARGE SCALE GENOMIC DNA]</scope>
    <source>
        <strain evidence="4 5">EAF2021</strain>
    </source>
</reference>
<accession>A0ABR2K068</accession>